<evidence type="ECO:0000256" key="2">
    <source>
        <dbReference type="HAMAP-Rule" id="MF_00055"/>
    </source>
</evidence>
<organism evidence="3 4">
    <name type="scientific">Thermosulfuriphilus ammonigenes</name>
    <dbReference type="NCBI Taxonomy" id="1936021"/>
    <lineage>
        <taxon>Bacteria</taxon>
        <taxon>Pseudomonadati</taxon>
        <taxon>Thermodesulfobacteriota</taxon>
        <taxon>Thermodesulfobacteria</taxon>
        <taxon>Thermodesulfobacteriales</taxon>
        <taxon>Thermodesulfobacteriaceae</taxon>
        <taxon>Thermosulfuriphilus</taxon>
    </lineage>
</organism>
<gene>
    <name evidence="3" type="primary">amrB</name>
    <name evidence="3" type="ORF">G4V39_05695</name>
</gene>
<protein>
    <recommendedName>
        <fullName evidence="2">MEMO1 family protein G4V39_05695</fullName>
    </recommendedName>
</protein>
<comment type="similarity">
    <text evidence="1 2">Belongs to the MEMO1 family.</text>
</comment>
<dbReference type="Pfam" id="PF01875">
    <property type="entry name" value="Memo"/>
    <property type="match status" value="1"/>
</dbReference>
<dbReference type="InterPro" id="IPR002737">
    <property type="entry name" value="MEMO1_fam"/>
</dbReference>
<dbReference type="PANTHER" id="PTHR11060">
    <property type="entry name" value="PROTEIN MEMO1"/>
    <property type="match status" value="1"/>
</dbReference>
<evidence type="ECO:0000313" key="3">
    <source>
        <dbReference type="EMBL" id="QIJ72860.1"/>
    </source>
</evidence>
<dbReference type="KEGG" id="tav:G4V39_05695"/>
<accession>A0A6G7PZ14</accession>
<dbReference type="HAMAP" id="MF_00055">
    <property type="entry name" value="MEMO1"/>
    <property type="match status" value="1"/>
</dbReference>
<dbReference type="SUPFAM" id="SSF53213">
    <property type="entry name" value="LigB-like"/>
    <property type="match status" value="1"/>
</dbReference>
<dbReference type="Gene3D" id="3.40.830.10">
    <property type="entry name" value="LigB-like"/>
    <property type="match status" value="1"/>
</dbReference>
<dbReference type="PANTHER" id="PTHR11060:SF0">
    <property type="entry name" value="PROTEIN MEMO1"/>
    <property type="match status" value="1"/>
</dbReference>
<keyword evidence="4" id="KW-1185">Reference proteome</keyword>
<dbReference type="AlphaFoldDB" id="A0A6G7PZ14"/>
<dbReference type="EMBL" id="CP048877">
    <property type="protein sequence ID" value="QIJ72860.1"/>
    <property type="molecule type" value="Genomic_DNA"/>
</dbReference>
<dbReference type="NCBIfam" id="TIGR04336">
    <property type="entry name" value="AmmeMemoSam_B"/>
    <property type="match status" value="1"/>
</dbReference>
<dbReference type="Proteomes" id="UP000502179">
    <property type="component" value="Chromosome"/>
</dbReference>
<proteinExistence type="inferred from homology"/>
<evidence type="ECO:0000256" key="1">
    <source>
        <dbReference type="ARBA" id="ARBA00006315"/>
    </source>
</evidence>
<sequence length="267" mass="29149">MVRHPAVAGQFYPADPLALRRMVESYLDPQAPKTQARMAICPHAGYIYSGPVAGAVYSRLLIPEEVIILGPNHHGLGEPAAIMPAGAWEMPFGPVEISAPLAELILDESQILSEDHQAHLYEHSLEVQVPFLQYLRPEVKIVPICLSWLRYNECEEIGLALARAIRAWGRPTLIVSSTDMTHYESQEMAKVKDSLALERILALDPRGLLETVATNRISMCGVIPTTVGLIAARALGAQKAELVRYATSGDITGDYSQVVGYAGLIVE</sequence>
<evidence type="ECO:0000313" key="4">
    <source>
        <dbReference type="Proteomes" id="UP000502179"/>
    </source>
</evidence>
<dbReference type="CDD" id="cd07361">
    <property type="entry name" value="MEMO_like"/>
    <property type="match status" value="1"/>
</dbReference>
<reference evidence="3 4" key="1">
    <citation type="submission" date="2020-02" db="EMBL/GenBank/DDBJ databases">
        <title>Genome analysis of Thermosulfuriphilus ammonigenes ST65T, an anaerobic thermophilic chemolithoautotrophic bacterium isolated from a deep-sea hydrothermal vent.</title>
        <authorList>
            <person name="Slobodkina G."/>
            <person name="Allioux M."/>
            <person name="Merkel A."/>
            <person name="Alain K."/>
            <person name="Jebbar M."/>
            <person name="Slobodkin A."/>
        </authorList>
    </citation>
    <scope>NUCLEOTIDE SEQUENCE [LARGE SCALE GENOMIC DNA]</scope>
    <source>
        <strain evidence="3 4">ST65</strain>
    </source>
</reference>
<name>A0A6G7PZ14_9BACT</name>